<dbReference type="eggNOG" id="ENOG502S01R">
    <property type="taxonomic scope" value="Eukaryota"/>
</dbReference>
<dbReference type="EnsemblPlants" id="OGLUM05G00280.1">
    <property type="protein sequence ID" value="OGLUM05G00280.1"/>
    <property type="gene ID" value="OGLUM05G00280"/>
</dbReference>
<keyword evidence="1" id="KW-0175">Coiled coil</keyword>
<accession>A0A0D9ZT31</accession>
<sequence>MAQRRKKPNNNTDRQGRGRGKAVRLPNPNRDELGRGAIAVVAAAAAAAARARSPPLAPFLFLLRRPIDLDRSASVCNFLLWISTKLIDQLARDDEKIKKKTRKPKPKKTVKQHQQEPQDNSRELPASEPKAPPGWPLQPPMYLPVTPAPPPPPPAFSELEAIRAVLEESEKVQEKLDKQHAGMRDELIKKSKDLRDKEFKLPYQNPTPCTEERSNCRQCYVSNAQDPLKCAEAVKRFEACVRLARQRGNTKLSSVTFQMKGQGTKRQAKV</sequence>
<name>A0A0D9ZT31_9ORYZ</name>
<evidence type="ECO:0000256" key="2">
    <source>
        <dbReference type="SAM" id="MobiDB-lite"/>
    </source>
</evidence>
<protein>
    <submittedName>
        <fullName evidence="3">Uncharacterized protein</fullName>
    </submittedName>
</protein>
<feature type="region of interest" description="Disordered" evidence="2">
    <location>
        <begin position="1"/>
        <end position="31"/>
    </location>
</feature>
<keyword evidence="4" id="KW-1185">Reference proteome</keyword>
<organism evidence="3">
    <name type="scientific">Oryza glumipatula</name>
    <dbReference type="NCBI Taxonomy" id="40148"/>
    <lineage>
        <taxon>Eukaryota</taxon>
        <taxon>Viridiplantae</taxon>
        <taxon>Streptophyta</taxon>
        <taxon>Embryophyta</taxon>
        <taxon>Tracheophyta</taxon>
        <taxon>Spermatophyta</taxon>
        <taxon>Magnoliopsida</taxon>
        <taxon>Liliopsida</taxon>
        <taxon>Poales</taxon>
        <taxon>Poaceae</taxon>
        <taxon>BOP clade</taxon>
        <taxon>Oryzoideae</taxon>
        <taxon>Oryzeae</taxon>
        <taxon>Oryzinae</taxon>
        <taxon>Oryza</taxon>
    </lineage>
</organism>
<dbReference type="Gramene" id="OGLUM05G00280.1">
    <property type="protein sequence ID" value="OGLUM05G00280.1"/>
    <property type="gene ID" value="OGLUM05G00280"/>
</dbReference>
<dbReference type="AlphaFoldDB" id="A0A0D9ZT31"/>
<feature type="region of interest" description="Disordered" evidence="2">
    <location>
        <begin position="97"/>
        <end position="149"/>
    </location>
</feature>
<evidence type="ECO:0000313" key="4">
    <source>
        <dbReference type="Proteomes" id="UP000026961"/>
    </source>
</evidence>
<dbReference type="STRING" id="40148.A0A0D9ZT31"/>
<dbReference type="PANTHER" id="PTHR47587">
    <property type="entry name" value="OS05G0103500 PROTEIN"/>
    <property type="match status" value="1"/>
</dbReference>
<reference evidence="3" key="1">
    <citation type="submission" date="2015-04" db="UniProtKB">
        <authorList>
            <consortium name="EnsemblPlants"/>
        </authorList>
    </citation>
    <scope>IDENTIFICATION</scope>
</reference>
<evidence type="ECO:0000313" key="3">
    <source>
        <dbReference type="EnsemblPlants" id="OGLUM05G00280.1"/>
    </source>
</evidence>
<proteinExistence type="predicted"/>
<feature type="coiled-coil region" evidence="1">
    <location>
        <begin position="159"/>
        <end position="186"/>
    </location>
</feature>
<dbReference type="Proteomes" id="UP000026961">
    <property type="component" value="Chromosome 5"/>
</dbReference>
<feature type="compositionally biased region" description="Basic residues" evidence="2">
    <location>
        <begin position="98"/>
        <end position="111"/>
    </location>
</feature>
<feature type="compositionally biased region" description="Pro residues" evidence="2">
    <location>
        <begin position="130"/>
        <end position="149"/>
    </location>
</feature>
<feature type="compositionally biased region" description="Basic and acidic residues" evidence="2">
    <location>
        <begin position="113"/>
        <end position="122"/>
    </location>
</feature>
<evidence type="ECO:0000256" key="1">
    <source>
        <dbReference type="SAM" id="Coils"/>
    </source>
</evidence>
<reference evidence="3" key="2">
    <citation type="submission" date="2018-05" db="EMBL/GenBank/DDBJ databases">
        <title>OgluRS3 (Oryza glumaepatula Reference Sequence Version 3).</title>
        <authorList>
            <person name="Zhang J."/>
            <person name="Kudrna D."/>
            <person name="Lee S."/>
            <person name="Talag J."/>
            <person name="Welchert J."/>
            <person name="Wing R.A."/>
        </authorList>
    </citation>
    <scope>NUCLEOTIDE SEQUENCE [LARGE SCALE GENOMIC DNA]</scope>
</reference>
<dbReference type="PANTHER" id="PTHR47587:SF2">
    <property type="entry name" value="OS05G0103500 PROTEIN"/>
    <property type="match status" value="1"/>
</dbReference>